<dbReference type="HOGENOM" id="CLU_038321_8_0_1"/>
<dbReference type="PANTHER" id="PTHR22599">
    <property type="entry name" value="MPS ONE BINDER KINASE ACTIVATOR-LIKE MOB"/>
    <property type="match status" value="1"/>
</dbReference>
<dbReference type="InterPro" id="IPR036703">
    <property type="entry name" value="MOB_kinase_act_sf"/>
</dbReference>
<feature type="coiled-coil region" evidence="1">
    <location>
        <begin position="34"/>
        <end position="61"/>
    </location>
</feature>
<organism evidence="3 4">
    <name type="scientific">Globisporangium ultimum (strain ATCC 200006 / CBS 805.95 / DAOM BR144)</name>
    <name type="common">Pythium ultimum</name>
    <dbReference type="NCBI Taxonomy" id="431595"/>
    <lineage>
        <taxon>Eukaryota</taxon>
        <taxon>Sar</taxon>
        <taxon>Stramenopiles</taxon>
        <taxon>Oomycota</taxon>
        <taxon>Peronosporomycetes</taxon>
        <taxon>Pythiales</taxon>
        <taxon>Pythiaceae</taxon>
        <taxon>Globisporangium</taxon>
    </lineage>
</organism>
<keyword evidence="4" id="KW-1185">Reference proteome</keyword>
<evidence type="ECO:0000256" key="2">
    <source>
        <dbReference type="SAM" id="MobiDB-lite"/>
    </source>
</evidence>
<dbReference type="STRING" id="431595.K3WL30"/>
<dbReference type="SUPFAM" id="SSF101152">
    <property type="entry name" value="Mob1/phocein"/>
    <property type="match status" value="1"/>
</dbReference>
<dbReference type="AlphaFoldDB" id="K3WL30"/>
<sequence>RFKEIDENVRSEIARVLAKDIAELLGDSLEKVLLETQLTAAKQLQIDAQDLQKRIKSYSALAGQKKIVASTDTTDPEAPGGHPEESTSSSEADTTQHEQVPFALTQPPLIEPNISSIQLIPKTVLNEQHSVCPQKKYVHGTRTWNLHRHAKDSMTTGLDVTECIQLPDGYQLEEWVAVHVIDFFNEVSLLFGTISEFCTVDSCSQMTAGPCYTYLWANGKQQTAPTSLPAPEYVSCLMNWVQDQLDDPQVFPPDGRYECNPTFLQDASVIFKRLFRVYAHMYHSHLEDYVALHAESHLNFCFKRFIFFVKEFHMIDQKELNALRKLIQTLVDPPMHLRA</sequence>
<evidence type="ECO:0000256" key="1">
    <source>
        <dbReference type="SAM" id="Coils"/>
    </source>
</evidence>
<dbReference type="SMART" id="SM01388">
    <property type="entry name" value="Mob1_phocein"/>
    <property type="match status" value="1"/>
</dbReference>
<feature type="region of interest" description="Disordered" evidence="2">
    <location>
        <begin position="67"/>
        <end position="97"/>
    </location>
</feature>
<keyword evidence="1" id="KW-0175">Coiled coil</keyword>
<reference evidence="4" key="2">
    <citation type="submission" date="2010-04" db="EMBL/GenBank/DDBJ databases">
        <authorList>
            <person name="Buell R."/>
            <person name="Hamilton J."/>
            <person name="Hostetler J."/>
        </authorList>
    </citation>
    <scope>NUCLEOTIDE SEQUENCE [LARGE SCALE GENOMIC DNA]</scope>
    <source>
        <strain evidence="4">DAOM:BR144</strain>
    </source>
</reference>
<evidence type="ECO:0000313" key="4">
    <source>
        <dbReference type="Proteomes" id="UP000019132"/>
    </source>
</evidence>
<reference evidence="4" key="1">
    <citation type="journal article" date="2010" name="Genome Biol.">
        <title>Genome sequence of the necrotrophic plant pathogen Pythium ultimum reveals original pathogenicity mechanisms and effector repertoire.</title>
        <authorList>
            <person name="Levesque C.A."/>
            <person name="Brouwer H."/>
            <person name="Cano L."/>
            <person name="Hamilton J.P."/>
            <person name="Holt C."/>
            <person name="Huitema E."/>
            <person name="Raffaele S."/>
            <person name="Robideau G.P."/>
            <person name="Thines M."/>
            <person name="Win J."/>
            <person name="Zerillo M.M."/>
            <person name="Beakes G.W."/>
            <person name="Boore J.L."/>
            <person name="Busam D."/>
            <person name="Dumas B."/>
            <person name="Ferriera S."/>
            <person name="Fuerstenberg S.I."/>
            <person name="Gachon C.M."/>
            <person name="Gaulin E."/>
            <person name="Govers F."/>
            <person name="Grenville-Briggs L."/>
            <person name="Horner N."/>
            <person name="Hostetler J."/>
            <person name="Jiang R.H."/>
            <person name="Johnson J."/>
            <person name="Krajaejun T."/>
            <person name="Lin H."/>
            <person name="Meijer H.J."/>
            <person name="Moore B."/>
            <person name="Morris P."/>
            <person name="Phuntmart V."/>
            <person name="Puiu D."/>
            <person name="Shetty J."/>
            <person name="Stajich J.E."/>
            <person name="Tripathy S."/>
            <person name="Wawra S."/>
            <person name="van West P."/>
            <person name="Whitty B.R."/>
            <person name="Coutinho P.M."/>
            <person name="Henrissat B."/>
            <person name="Martin F."/>
            <person name="Thomas P.D."/>
            <person name="Tyler B.M."/>
            <person name="De Vries R.P."/>
            <person name="Kamoun S."/>
            <person name="Yandell M."/>
            <person name="Tisserat N."/>
            <person name="Buell C.R."/>
        </authorList>
    </citation>
    <scope>NUCLEOTIDE SEQUENCE</scope>
    <source>
        <strain evidence="4">DAOM:BR144</strain>
    </source>
</reference>
<dbReference type="Pfam" id="PF03637">
    <property type="entry name" value="Mob1_phocein"/>
    <property type="match status" value="1"/>
</dbReference>
<dbReference type="InParanoid" id="K3WL30"/>
<dbReference type="EnsemblProtists" id="PYU1_T005672">
    <property type="protein sequence ID" value="PYU1_T005672"/>
    <property type="gene ID" value="PYU1_G005661"/>
</dbReference>
<dbReference type="Proteomes" id="UP000019132">
    <property type="component" value="Unassembled WGS sequence"/>
</dbReference>
<dbReference type="EMBL" id="GL376573">
    <property type="status" value="NOT_ANNOTATED_CDS"/>
    <property type="molecule type" value="Genomic_DNA"/>
</dbReference>
<dbReference type="eggNOG" id="KOG0440">
    <property type="taxonomic scope" value="Eukaryota"/>
</dbReference>
<protein>
    <submittedName>
        <fullName evidence="3">Uncharacterized protein</fullName>
    </submittedName>
</protein>
<reference evidence="3" key="3">
    <citation type="submission" date="2015-02" db="UniProtKB">
        <authorList>
            <consortium name="EnsemblProtists"/>
        </authorList>
    </citation>
    <scope>IDENTIFICATION</scope>
    <source>
        <strain evidence="3">DAOM BR144</strain>
    </source>
</reference>
<dbReference type="Gene3D" id="1.20.140.30">
    <property type="entry name" value="MOB kinase activator"/>
    <property type="match status" value="1"/>
</dbReference>
<name>K3WL30_GLOUD</name>
<accession>K3WL30</accession>
<proteinExistence type="predicted"/>
<dbReference type="VEuPathDB" id="FungiDB:PYU1_G005661"/>
<dbReference type="InterPro" id="IPR005301">
    <property type="entry name" value="MOB_kinase_act_fam"/>
</dbReference>
<evidence type="ECO:0000313" key="3">
    <source>
        <dbReference type="EnsemblProtists" id="PYU1_T005672"/>
    </source>
</evidence>